<feature type="compositionally biased region" description="Polar residues" evidence="1">
    <location>
        <begin position="82"/>
        <end position="108"/>
    </location>
</feature>
<proteinExistence type="predicted"/>
<feature type="region of interest" description="Disordered" evidence="1">
    <location>
        <begin position="74"/>
        <end position="108"/>
    </location>
</feature>
<sequence>MVTVGYYRGKYVFQNEISFETTSIKTRQVVPGRAAKTQFASHCDNFVLVLKTARNSLILWTALIFNTRWNTQFPNMDPDPTPRSSKSPFSPGPHQSEQYGVQQYPGQV</sequence>
<gene>
    <name evidence="2" type="ORF">EVAR_70939_1</name>
</gene>
<name>A0A4C2A6C9_EUMVA</name>
<evidence type="ECO:0000313" key="2">
    <source>
        <dbReference type="EMBL" id="GBP96246.1"/>
    </source>
</evidence>
<protein>
    <submittedName>
        <fullName evidence="2">Uncharacterized protein</fullName>
    </submittedName>
</protein>
<dbReference type="Proteomes" id="UP000299102">
    <property type="component" value="Unassembled WGS sequence"/>
</dbReference>
<comment type="caution">
    <text evidence="2">The sequence shown here is derived from an EMBL/GenBank/DDBJ whole genome shotgun (WGS) entry which is preliminary data.</text>
</comment>
<evidence type="ECO:0000256" key="1">
    <source>
        <dbReference type="SAM" id="MobiDB-lite"/>
    </source>
</evidence>
<evidence type="ECO:0000313" key="3">
    <source>
        <dbReference type="Proteomes" id="UP000299102"/>
    </source>
</evidence>
<keyword evidence="3" id="KW-1185">Reference proteome</keyword>
<dbReference type="AlphaFoldDB" id="A0A4C2A6C9"/>
<accession>A0A4C2A6C9</accession>
<organism evidence="2 3">
    <name type="scientific">Eumeta variegata</name>
    <name type="common">Bagworm moth</name>
    <name type="synonym">Eumeta japonica</name>
    <dbReference type="NCBI Taxonomy" id="151549"/>
    <lineage>
        <taxon>Eukaryota</taxon>
        <taxon>Metazoa</taxon>
        <taxon>Ecdysozoa</taxon>
        <taxon>Arthropoda</taxon>
        <taxon>Hexapoda</taxon>
        <taxon>Insecta</taxon>
        <taxon>Pterygota</taxon>
        <taxon>Neoptera</taxon>
        <taxon>Endopterygota</taxon>
        <taxon>Lepidoptera</taxon>
        <taxon>Glossata</taxon>
        <taxon>Ditrysia</taxon>
        <taxon>Tineoidea</taxon>
        <taxon>Psychidae</taxon>
        <taxon>Oiketicinae</taxon>
        <taxon>Eumeta</taxon>
    </lineage>
</organism>
<reference evidence="2 3" key="1">
    <citation type="journal article" date="2019" name="Commun. Biol.">
        <title>The bagworm genome reveals a unique fibroin gene that provides high tensile strength.</title>
        <authorList>
            <person name="Kono N."/>
            <person name="Nakamura H."/>
            <person name="Ohtoshi R."/>
            <person name="Tomita M."/>
            <person name="Numata K."/>
            <person name="Arakawa K."/>
        </authorList>
    </citation>
    <scope>NUCLEOTIDE SEQUENCE [LARGE SCALE GENOMIC DNA]</scope>
</reference>
<dbReference type="EMBL" id="BGZK01002758">
    <property type="protein sequence ID" value="GBP96246.1"/>
    <property type="molecule type" value="Genomic_DNA"/>
</dbReference>